<name>A0AAV2Z1E5_9STRA</name>
<evidence type="ECO:0008006" key="3">
    <source>
        <dbReference type="Google" id="ProtNLM"/>
    </source>
</evidence>
<comment type="caution">
    <text evidence="1">The sequence shown here is derived from an EMBL/GenBank/DDBJ whole genome shotgun (WGS) entry which is preliminary data.</text>
</comment>
<organism evidence="1 2">
    <name type="scientific">Lagenidium giganteum</name>
    <dbReference type="NCBI Taxonomy" id="4803"/>
    <lineage>
        <taxon>Eukaryota</taxon>
        <taxon>Sar</taxon>
        <taxon>Stramenopiles</taxon>
        <taxon>Oomycota</taxon>
        <taxon>Peronosporomycetes</taxon>
        <taxon>Pythiales</taxon>
        <taxon>Pythiaceae</taxon>
    </lineage>
</organism>
<proteinExistence type="predicted"/>
<protein>
    <recommendedName>
        <fullName evidence="3">Transposase</fullName>
    </recommendedName>
</protein>
<reference evidence="1" key="1">
    <citation type="submission" date="2022-11" db="EMBL/GenBank/DDBJ databases">
        <authorList>
            <person name="Morgan W.R."/>
            <person name="Tartar A."/>
        </authorList>
    </citation>
    <scope>NUCLEOTIDE SEQUENCE</scope>
    <source>
        <strain evidence="1">ARSEF 373</strain>
    </source>
</reference>
<accession>A0AAV2Z1E5</accession>
<sequence>MGKLVQLLFYFASETDATKTRQFVGVSTKTVTEWFDTYRGICSKEMLTVDIETSLSKKQKYASGKKFPDFRVFGAFDRVT</sequence>
<evidence type="ECO:0000313" key="2">
    <source>
        <dbReference type="Proteomes" id="UP001146120"/>
    </source>
</evidence>
<dbReference type="EMBL" id="DAKRPA010000086">
    <property type="protein sequence ID" value="DAZ99291.1"/>
    <property type="molecule type" value="Genomic_DNA"/>
</dbReference>
<keyword evidence="2" id="KW-1185">Reference proteome</keyword>
<gene>
    <name evidence="1" type="ORF">N0F65_005459</name>
</gene>
<dbReference type="AlphaFoldDB" id="A0AAV2Z1E5"/>
<evidence type="ECO:0000313" key="1">
    <source>
        <dbReference type="EMBL" id="DAZ99291.1"/>
    </source>
</evidence>
<reference evidence="1" key="2">
    <citation type="journal article" date="2023" name="Microbiol Resour">
        <title>Decontamination and Annotation of the Draft Genome Sequence of the Oomycete Lagenidium giganteum ARSEF 373.</title>
        <authorList>
            <person name="Morgan W.R."/>
            <person name="Tartar A."/>
        </authorList>
    </citation>
    <scope>NUCLEOTIDE SEQUENCE</scope>
    <source>
        <strain evidence="1">ARSEF 373</strain>
    </source>
</reference>
<dbReference type="Proteomes" id="UP001146120">
    <property type="component" value="Unassembled WGS sequence"/>
</dbReference>